<feature type="transmembrane region" description="Helical" evidence="8">
    <location>
        <begin position="227"/>
        <end position="249"/>
    </location>
</feature>
<evidence type="ECO:0000256" key="8">
    <source>
        <dbReference type="SAM" id="Phobius"/>
    </source>
</evidence>
<feature type="transmembrane region" description="Helical" evidence="8">
    <location>
        <begin position="65"/>
        <end position="88"/>
    </location>
</feature>
<keyword evidence="4" id="KW-1003">Cell membrane</keyword>
<reference evidence="9 10" key="1">
    <citation type="submission" date="2018-07" db="EMBL/GenBank/DDBJ databases">
        <title>Venubactetium sediminum gen. nov., sp. nov., isolated from a marine solar saltern.</title>
        <authorList>
            <person name="Wang S."/>
        </authorList>
    </citation>
    <scope>NUCLEOTIDE SEQUENCE [LARGE SCALE GENOMIC DNA]</scope>
    <source>
        <strain evidence="9 10">WD2A32</strain>
    </source>
</reference>
<comment type="similarity">
    <text evidence="2">Belongs to the auxin efflux carrier (TC 2.A.69) family.</text>
</comment>
<accession>A0A369T6U6</accession>
<evidence type="ECO:0000256" key="7">
    <source>
        <dbReference type="ARBA" id="ARBA00023136"/>
    </source>
</evidence>
<dbReference type="PANTHER" id="PTHR36838">
    <property type="entry name" value="AUXIN EFFLUX CARRIER FAMILY PROTEIN"/>
    <property type="match status" value="1"/>
</dbReference>
<comment type="caution">
    <text evidence="9">The sequence shown here is derived from an EMBL/GenBank/DDBJ whole genome shotgun (WGS) entry which is preliminary data.</text>
</comment>
<protein>
    <submittedName>
        <fullName evidence="9">AEC family transporter</fullName>
    </submittedName>
</protein>
<sequence length="311" mass="31946">MSAVVQVVLPVFGIILAGYLAGRRGLLGTGSSQALNGFVYYVALPALFLISMARVEIDQILNWPFLLALGGAQLATFLISVLGAAVLFPARFGTLSLHGMTAVFANTGYMGIPLLQTAFGDVGTLPAVVATVWHGAVVMGLGIVMLEADFNRGSGLAIVAHVAKGVISSPLVLSAAAGLALSALQLPIPAPFATFCDILAAAAAPCALFAMGLFMVGRSVTAGASELGWLVAMKLLIQPAIAYFIAIEVLAIDRLWAISAVVLSALPTGALVFILAQQYGVYTQRSTSAILLSTVASVATLSALFAVLGVR</sequence>
<dbReference type="InterPro" id="IPR038770">
    <property type="entry name" value="Na+/solute_symporter_sf"/>
</dbReference>
<feature type="transmembrane region" description="Helical" evidence="8">
    <location>
        <begin position="34"/>
        <end position="53"/>
    </location>
</feature>
<dbReference type="Proteomes" id="UP000253941">
    <property type="component" value="Unassembled WGS sequence"/>
</dbReference>
<evidence type="ECO:0000256" key="3">
    <source>
        <dbReference type="ARBA" id="ARBA00022448"/>
    </source>
</evidence>
<feature type="transmembrane region" description="Helical" evidence="8">
    <location>
        <begin position="288"/>
        <end position="310"/>
    </location>
</feature>
<feature type="transmembrane region" description="Helical" evidence="8">
    <location>
        <begin position="6"/>
        <end position="22"/>
    </location>
</feature>
<evidence type="ECO:0000256" key="4">
    <source>
        <dbReference type="ARBA" id="ARBA00022475"/>
    </source>
</evidence>
<feature type="transmembrane region" description="Helical" evidence="8">
    <location>
        <begin position="192"/>
        <end position="215"/>
    </location>
</feature>
<dbReference type="PANTHER" id="PTHR36838:SF3">
    <property type="entry name" value="TRANSPORTER AUXIN EFFLUX CARRIER EC FAMILY"/>
    <property type="match status" value="1"/>
</dbReference>
<dbReference type="InterPro" id="IPR004776">
    <property type="entry name" value="Mem_transp_PIN-like"/>
</dbReference>
<dbReference type="EMBL" id="QPMH01000016">
    <property type="protein sequence ID" value="RDD61051.1"/>
    <property type="molecule type" value="Genomic_DNA"/>
</dbReference>
<evidence type="ECO:0000256" key="6">
    <source>
        <dbReference type="ARBA" id="ARBA00022989"/>
    </source>
</evidence>
<dbReference type="GO" id="GO:0005886">
    <property type="term" value="C:plasma membrane"/>
    <property type="evidence" value="ECO:0007669"/>
    <property type="project" value="UniProtKB-SubCell"/>
</dbReference>
<name>A0A369T6U6_9PROT</name>
<comment type="subcellular location">
    <subcellularLocation>
        <location evidence="1">Cell membrane</location>
        <topology evidence="1">Multi-pass membrane protein</topology>
    </subcellularLocation>
</comment>
<feature type="transmembrane region" description="Helical" evidence="8">
    <location>
        <begin position="100"/>
        <end position="119"/>
    </location>
</feature>
<feature type="transmembrane region" description="Helical" evidence="8">
    <location>
        <begin position="255"/>
        <end position="276"/>
    </location>
</feature>
<dbReference type="Gene3D" id="1.20.1530.20">
    <property type="match status" value="1"/>
</dbReference>
<keyword evidence="3" id="KW-0813">Transport</keyword>
<keyword evidence="7 8" id="KW-0472">Membrane</keyword>
<keyword evidence="10" id="KW-1185">Reference proteome</keyword>
<gene>
    <name evidence="9" type="ORF">DRB17_15110</name>
</gene>
<evidence type="ECO:0000256" key="1">
    <source>
        <dbReference type="ARBA" id="ARBA00004651"/>
    </source>
</evidence>
<evidence type="ECO:0000313" key="9">
    <source>
        <dbReference type="EMBL" id="RDD61051.1"/>
    </source>
</evidence>
<feature type="transmembrane region" description="Helical" evidence="8">
    <location>
        <begin position="125"/>
        <end position="146"/>
    </location>
</feature>
<keyword evidence="5 8" id="KW-0812">Transmembrane</keyword>
<dbReference type="Pfam" id="PF03547">
    <property type="entry name" value="Mem_trans"/>
    <property type="match status" value="1"/>
</dbReference>
<dbReference type="GO" id="GO:0055085">
    <property type="term" value="P:transmembrane transport"/>
    <property type="evidence" value="ECO:0007669"/>
    <property type="project" value="InterPro"/>
</dbReference>
<feature type="transmembrane region" description="Helical" evidence="8">
    <location>
        <begin position="158"/>
        <end position="180"/>
    </location>
</feature>
<keyword evidence="6 8" id="KW-1133">Transmembrane helix</keyword>
<evidence type="ECO:0000256" key="2">
    <source>
        <dbReference type="ARBA" id="ARBA00010145"/>
    </source>
</evidence>
<organism evidence="9 10">
    <name type="scientific">Ferruginivarius sediminum</name>
    <dbReference type="NCBI Taxonomy" id="2661937"/>
    <lineage>
        <taxon>Bacteria</taxon>
        <taxon>Pseudomonadati</taxon>
        <taxon>Pseudomonadota</taxon>
        <taxon>Alphaproteobacteria</taxon>
        <taxon>Rhodospirillales</taxon>
        <taxon>Rhodospirillaceae</taxon>
        <taxon>Ferruginivarius</taxon>
    </lineage>
</organism>
<dbReference type="RefSeq" id="WP_114583054.1">
    <property type="nucleotide sequence ID" value="NZ_QPMH01000016.1"/>
</dbReference>
<evidence type="ECO:0000313" key="10">
    <source>
        <dbReference type="Proteomes" id="UP000253941"/>
    </source>
</evidence>
<dbReference type="AlphaFoldDB" id="A0A369T6U6"/>
<evidence type="ECO:0000256" key="5">
    <source>
        <dbReference type="ARBA" id="ARBA00022692"/>
    </source>
</evidence>
<proteinExistence type="inferred from homology"/>